<evidence type="ECO:0000313" key="2">
    <source>
        <dbReference type="Proteomes" id="UP000887159"/>
    </source>
</evidence>
<comment type="caution">
    <text evidence="1">The sequence shown here is derived from an EMBL/GenBank/DDBJ whole genome shotgun (WGS) entry which is preliminary data.</text>
</comment>
<dbReference type="EMBL" id="BMAU01021390">
    <property type="protein sequence ID" value="GFY29859.1"/>
    <property type="molecule type" value="Genomic_DNA"/>
</dbReference>
<organism evidence="1 2">
    <name type="scientific">Trichonephila clavipes</name>
    <name type="common">Golden silk orbweaver</name>
    <name type="synonym">Nephila clavipes</name>
    <dbReference type="NCBI Taxonomy" id="2585209"/>
    <lineage>
        <taxon>Eukaryota</taxon>
        <taxon>Metazoa</taxon>
        <taxon>Ecdysozoa</taxon>
        <taxon>Arthropoda</taxon>
        <taxon>Chelicerata</taxon>
        <taxon>Arachnida</taxon>
        <taxon>Araneae</taxon>
        <taxon>Araneomorphae</taxon>
        <taxon>Entelegynae</taxon>
        <taxon>Araneoidea</taxon>
        <taxon>Nephilidae</taxon>
        <taxon>Trichonephila</taxon>
    </lineage>
</organism>
<dbReference type="Proteomes" id="UP000887159">
    <property type="component" value="Unassembled WGS sequence"/>
</dbReference>
<accession>A0A8X6W803</accession>
<sequence length="88" mass="9652">MEILLPETTGRSNTSRGVAVGCSMPTDRQLSVPIVTVEPPPLQTGQIQACHRLSKEWVNINVALFGYTRAFGDGPRHSEPWSSDENDT</sequence>
<dbReference type="AlphaFoldDB" id="A0A8X6W803"/>
<protein>
    <submittedName>
        <fullName evidence="1">Uncharacterized protein</fullName>
    </submittedName>
</protein>
<proteinExistence type="predicted"/>
<evidence type="ECO:0000313" key="1">
    <source>
        <dbReference type="EMBL" id="GFY29859.1"/>
    </source>
</evidence>
<reference evidence="1" key="1">
    <citation type="submission" date="2020-08" db="EMBL/GenBank/DDBJ databases">
        <title>Multicomponent nature underlies the extraordinary mechanical properties of spider dragline silk.</title>
        <authorList>
            <person name="Kono N."/>
            <person name="Nakamura H."/>
            <person name="Mori M."/>
            <person name="Yoshida Y."/>
            <person name="Ohtoshi R."/>
            <person name="Malay A.D."/>
            <person name="Moran D.A.P."/>
            <person name="Tomita M."/>
            <person name="Numata K."/>
            <person name="Arakawa K."/>
        </authorList>
    </citation>
    <scope>NUCLEOTIDE SEQUENCE</scope>
</reference>
<keyword evidence="2" id="KW-1185">Reference proteome</keyword>
<gene>
    <name evidence="1" type="ORF">TNCV_4071721</name>
</gene>
<name>A0A8X6W803_TRICX</name>